<dbReference type="HOGENOM" id="CLU_2401736_0_0_1"/>
<sequence length="93" mass="10768">MSEYRITGAIAKYKAYYQPQFMTPANKAKFDVCMRRIRIMSSLSTRRYCDTAKMMCAFLSTRLPSTLRLAHKSSTIGIQSFKRALWQDSCHEA</sequence>
<protein>
    <submittedName>
        <fullName evidence="1">Uncharacterized protein</fullName>
    </submittedName>
</protein>
<dbReference type="InParanoid" id="E3MZJ4"/>
<organism evidence="2">
    <name type="scientific">Caenorhabditis remanei</name>
    <name type="common">Caenorhabditis vulgaris</name>
    <dbReference type="NCBI Taxonomy" id="31234"/>
    <lineage>
        <taxon>Eukaryota</taxon>
        <taxon>Metazoa</taxon>
        <taxon>Ecdysozoa</taxon>
        <taxon>Nematoda</taxon>
        <taxon>Chromadorea</taxon>
        <taxon>Rhabditida</taxon>
        <taxon>Rhabditina</taxon>
        <taxon>Rhabditomorpha</taxon>
        <taxon>Rhabditoidea</taxon>
        <taxon>Rhabditidae</taxon>
        <taxon>Peloderinae</taxon>
        <taxon>Caenorhabditis</taxon>
    </lineage>
</organism>
<proteinExistence type="predicted"/>
<dbReference type="AlphaFoldDB" id="E3MZJ4"/>
<keyword evidence="2" id="KW-1185">Reference proteome</keyword>
<dbReference type="Proteomes" id="UP000008281">
    <property type="component" value="Unassembled WGS sequence"/>
</dbReference>
<name>E3MZJ4_CAERE</name>
<evidence type="ECO:0000313" key="2">
    <source>
        <dbReference type="Proteomes" id="UP000008281"/>
    </source>
</evidence>
<dbReference type="EMBL" id="DS268501">
    <property type="protein sequence ID" value="EFP13016.1"/>
    <property type="molecule type" value="Genomic_DNA"/>
</dbReference>
<accession>E3MZJ4</accession>
<reference evidence="1" key="1">
    <citation type="submission" date="2007-07" db="EMBL/GenBank/DDBJ databases">
        <title>PCAP assembly of the Caenorhabditis remanei genome.</title>
        <authorList>
            <consortium name="The Caenorhabditis remanei Sequencing Consortium"/>
            <person name="Wilson R.K."/>
        </authorList>
    </citation>
    <scope>NUCLEOTIDE SEQUENCE [LARGE SCALE GENOMIC DNA]</scope>
    <source>
        <strain evidence="1">PB4641</strain>
    </source>
</reference>
<gene>
    <name evidence="1" type="ORF">CRE_06903</name>
</gene>
<evidence type="ECO:0000313" key="1">
    <source>
        <dbReference type="EMBL" id="EFP13016.1"/>
    </source>
</evidence>